<dbReference type="EMBL" id="GBRH01188993">
    <property type="protein sequence ID" value="JAE08903.1"/>
    <property type="molecule type" value="Transcribed_RNA"/>
</dbReference>
<proteinExistence type="predicted"/>
<name>A0A0A9F9L4_ARUDO</name>
<sequence>MKSTTRRPSEQRPVG</sequence>
<reference evidence="1" key="2">
    <citation type="journal article" date="2015" name="Data Brief">
        <title>Shoot transcriptome of the giant reed, Arundo donax.</title>
        <authorList>
            <person name="Barrero R.A."/>
            <person name="Guerrero F.D."/>
            <person name="Moolhuijzen P."/>
            <person name="Goolsby J.A."/>
            <person name="Tidwell J."/>
            <person name="Bellgard S.E."/>
            <person name="Bellgard M.I."/>
        </authorList>
    </citation>
    <scope>NUCLEOTIDE SEQUENCE</scope>
    <source>
        <tissue evidence="1">Shoot tissue taken approximately 20 cm above the soil surface</tissue>
    </source>
</reference>
<dbReference type="EMBL" id="GBRH01191060">
    <property type="protein sequence ID" value="JAE06836.1"/>
    <property type="molecule type" value="Transcribed_RNA"/>
</dbReference>
<evidence type="ECO:0000313" key="1">
    <source>
        <dbReference type="EMBL" id="JAE06836.1"/>
    </source>
</evidence>
<reference evidence="1" key="1">
    <citation type="submission" date="2014-09" db="EMBL/GenBank/DDBJ databases">
        <authorList>
            <person name="Magalhaes I.L.F."/>
            <person name="Oliveira U."/>
            <person name="Santos F.R."/>
            <person name="Vidigal T.H.D.A."/>
            <person name="Brescovit A.D."/>
            <person name="Santos A.J."/>
        </authorList>
    </citation>
    <scope>NUCLEOTIDE SEQUENCE</scope>
    <source>
        <tissue evidence="1">Shoot tissue taken approximately 20 cm above the soil surface</tissue>
    </source>
</reference>
<accession>A0A0A9F9L4</accession>
<protein>
    <submittedName>
        <fullName evidence="1">Uncharacterized protein</fullName>
    </submittedName>
</protein>
<organism evidence="1">
    <name type="scientific">Arundo donax</name>
    <name type="common">Giant reed</name>
    <name type="synonym">Donax arundinaceus</name>
    <dbReference type="NCBI Taxonomy" id="35708"/>
    <lineage>
        <taxon>Eukaryota</taxon>
        <taxon>Viridiplantae</taxon>
        <taxon>Streptophyta</taxon>
        <taxon>Embryophyta</taxon>
        <taxon>Tracheophyta</taxon>
        <taxon>Spermatophyta</taxon>
        <taxon>Magnoliopsida</taxon>
        <taxon>Liliopsida</taxon>
        <taxon>Poales</taxon>
        <taxon>Poaceae</taxon>
        <taxon>PACMAD clade</taxon>
        <taxon>Arundinoideae</taxon>
        <taxon>Arundineae</taxon>
        <taxon>Arundo</taxon>
    </lineage>
</organism>